<sequence length="306" mass="34538">MKSWFEQPKIVPVRERIVNALTPAKYRFRRISPVVFICGGFESTRRDTLRKFFRKTYPNLDIFYAERVWELIASDPGLGALKMESDLAALSDMVIIIVESAGTFAELGAFSHVEDLRRKLLAIVDAKYQHDKSFVNTGPIHWIDAESRFSPTIWVKLDSILLCATEIAERVKKIPRPKSAAADDLASSRKLLLFFICDLVAIIAPATLETIQYFLGRMITTVDPTTLEILLLVGLAEAMGLLRKDEVIVGASGKEVFFSPAKTDTLQKPYHRIKWIDISGLRADFMSRLLCIKEASTVLSEVNSRR</sequence>
<dbReference type="Proteomes" id="UP000540989">
    <property type="component" value="Unassembled WGS sequence"/>
</dbReference>
<keyword evidence="2" id="KW-1185">Reference proteome</keyword>
<gene>
    <name evidence="1" type="ORF">HDF16_002253</name>
</gene>
<dbReference type="AlphaFoldDB" id="A0A7W7ZD08"/>
<proteinExistence type="predicted"/>
<reference evidence="1 2" key="1">
    <citation type="submission" date="2020-08" db="EMBL/GenBank/DDBJ databases">
        <title>Genomic Encyclopedia of Type Strains, Phase IV (KMG-V): Genome sequencing to study the core and pangenomes of soil and plant-associated prokaryotes.</title>
        <authorList>
            <person name="Whitman W."/>
        </authorList>
    </citation>
    <scope>NUCLEOTIDE SEQUENCE [LARGE SCALE GENOMIC DNA]</scope>
    <source>
        <strain evidence="1 2">M8UP14</strain>
    </source>
</reference>
<accession>A0A7W7ZD08</accession>
<dbReference type="InterPro" id="IPR049725">
    <property type="entry name" value="STM3845-like"/>
</dbReference>
<protein>
    <submittedName>
        <fullName evidence="1">Uncharacterized protein</fullName>
    </submittedName>
</protein>
<dbReference type="NCBIfam" id="NF038232">
    <property type="entry name" value="STM3845_fam"/>
    <property type="match status" value="1"/>
</dbReference>
<name>A0A7W7ZD08_9BACT</name>
<organism evidence="1 2">
    <name type="scientific">Granulicella aggregans</name>
    <dbReference type="NCBI Taxonomy" id="474949"/>
    <lineage>
        <taxon>Bacteria</taxon>
        <taxon>Pseudomonadati</taxon>
        <taxon>Acidobacteriota</taxon>
        <taxon>Terriglobia</taxon>
        <taxon>Terriglobales</taxon>
        <taxon>Acidobacteriaceae</taxon>
        <taxon>Granulicella</taxon>
    </lineage>
</organism>
<evidence type="ECO:0000313" key="2">
    <source>
        <dbReference type="Proteomes" id="UP000540989"/>
    </source>
</evidence>
<dbReference type="RefSeq" id="WP_184216546.1">
    <property type="nucleotide sequence ID" value="NZ_JACHIP010000003.1"/>
</dbReference>
<dbReference type="EMBL" id="JACHIP010000003">
    <property type="protein sequence ID" value="MBB5057547.1"/>
    <property type="molecule type" value="Genomic_DNA"/>
</dbReference>
<comment type="caution">
    <text evidence="1">The sequence shown here is derived from an EMBL/GenBank/DDBJ whole genome shotgun (WGS) entry which is preliminary data.</text>
</comment>
<evidence type="ECO:0000313" key="1">
    <source>
        <dbReference type="EMBL" id="MBB5057547.1"/>
    </source>
</evidence>